<comment type="caution">
    <text evidence="2">The sequence shown here is derived from an EMBL/GenBank/DDBJ whole genome shotgun (WGS) entry which is preliminary data.</text>
</comment>
<gene>
    <name evidence="2" type="ORF">NE848_06115</name>
</gene>
<protein>
    <submittedName>
        <fullName evidence="2">DUF427 domain-containing protein</fullName>
    </submittedName>
</protein>
<dbReference type="Gene3D" id="2.170.150.40">
    <property type="entry name" value="Domain of unknown function (DUF427)"/>
    <property type="match status" value="1"/>
</dbReference>
<organism evidence="2 3">
    <name type="scientific">Gramella jeungdoensis</name>
    <dbReference type="NCBI Taxonomy" id="708091"/>
    <lineage>
        <taxon>Bacteria</taxon>
        <taxon>Pseudomonadati</taxon>
        <taxon>Bacteroidota</taxon>
        <taxon>Flavobacteriia</taxon>
        <taxon>Flavobacteriales</taxon>
        <taxon>Flavobacteriaceae</taxon>
        <taxon>Christiangramia</taxon>
    </lineage>
</organism>
<dbReference type="Pfam" id="PF04248">
    <property type="entry name" value="NTP_transf_9"/>
    <property type="match status" value="1"/>
</dbReference>
<dbReference type="EMBL" id="JAMSCK010000002">
    <property type="protein sequence ID" value="MCM8568944.1"/>
    <property type="molecule type" value="Genomic_DNA"/>
</dbReference>
<keyword evidence="3" id="KW-1185">Reference proteome</keyword>
<feature type="domain" description="DUF427" evidence="1">
    <location>
        <begin position="1"/>
        <end position="88"/>
    </location>
</feature>
<dbReference type="RefSeq" id="WP_252111496.1">
    <property type="nucleotide sequence ID" value="NZ_JAMSCK010000002.1"/>
</dbReference>
<evidence type="ECO:0000259" key="1">
    <source>
        <dbReference type="Pfam" id="PF04248"/>
    </source>
</evidence>
<dbReference type="PANTHER" id="PTHR34310">
    <property type="entry name" value="DUF427 DOMAIN PROTEIN (AFU_ORTHOLOGUE AFUA_3G02220)"/>
    <property type="match status" value="1"/>
</dbReference>
<proteinExistence type="predicted"/>
<sequence>MKAVWNDTVIAESANTLIVENKHYFPMDDIEKEYFVKSDHNTRCPWKGKASYFHIEVDSEFNRNAAWYYPKTSYAARPIENHVAFCNEVKVTE</sequence>
<dbReference type="InterPro" id="IPR007361">
    <property type="entry name" value="DUF427"/>
</dbReference>
<evidence type="ECO:0000313" key="3">
    <source>
        <dbReference type="Proteomes" id="UP001155077"/>
    </source>
</evidence>
<dbReference type="InterPro" id="IPR038694">
    <property type="entry name" value="DUF427_sf"/>
</dbReference>
<dbReference type="Proteomes" id="UP001155077">
    <property type="component" value="Unassembled WGS sequence"/>
</dbReference>
<dbReference type="PANTHER" id="PTHR34310:SF5">
    <property type="entry name" value="DUF427 DOMAIN PROTEIN (AFU_ORTHOLOGUE AFUA_3G02220)"/>
    <property type="match status" value="1"/>
</dbReference>
<reference evidence="2" key="1">
    <citation type="submission" date="2022-06" db="EMBL/GenBank/DDBJ databases">
        <title>Gramella sediminis sp. nov., isolated from deep-sea sediment of the Indian Ocean.</title>
        <authorList>
            <person name="Yang L."/>
        </authorList>
    </citation>
    <scope>NUCLEOTIDE SEQUENCE</scope>
    <source>
        <strain evidence="2">HMD3159</strain>
    </source>
</reference>
<evidence type="ECO:0000313" key="2">
    <source>
        <dbReference type="EMBL" id="MCM8568944.1"/>
    </source>
</evidence>
<name>A0ABT0Z040_9FLAO</name>
<accession>A0ABT0Z040</accession>